<proteinExistence type="predicted"/>
<name>A0A318ERY5_9FIRM</name>
<dbReference type="NCBIfam" id="TIGR04215">
    <property type="entry name" value="choice_anch_A"/>
    <property type="match status" value="1"/>
</dbReference>
<dbReference type="PRINTS" id="PR01217">
    <property type="entry name" value="PRICHEXTENSN"/>
</dbReference>
<dbReference type="Pfam" id="PF20597">
    <property type="entry name" value="pAdhesive_15"/>
    <property type="match status" value="1"/>
</dbReference>
<sequence length="605" mass="65319">MDETIYGAKDNPMVGIPYQHVNWKDIQGQPFGLASQFNLFVFGDANNIVDVEGAVAVGGSYYSPRGLSIGFQSTNGQQGIEFSPDLARYLVGNIVSMKGPLVVVGHVISGGGFKAALGSTYYIGKDGSDKQMEELKSLYQANGGSPYWTPSDKGDYYIIPSYDVPRVIPASRISADLPAFFQAARKSIDTFKDCIQKLDSNGKITSNSYEWILSGTNPKQNVFTIDASPNGILNKGIRFEVPQGSLAIVRLKTGPHAHLQSGLYGGKSQAENTLYVFEDATNIHMENSSDIWGSILAPQAMFHGHPTGGHVSGNAVLGGFAVNANSGFEFHLAPFLGNVDCMQSMPKQENESEIISVPLPETPASNQGEISSGISEPCPTCPTCPEPEPCPMCPEPEPCPTCPTCPKPEPCPTCPTCPTCPKPEPCPTCPSCPTCPKPEPCPTCPTCPTCPKPEPCPICPTCPPCPTCPECPQQKDETEEKAEYVAIPVPVPIPYPVLVRTDPDVSECPICEENKITMGLIEGCILGCDCCRNHEWDIMLYQMSNGKKILISCVTICHLGCFRFKADFYGAYVLVICPLKRTCCFSSCRPRILLKNIGVANLTIE</sequence>
<dbReference type="AlphaFoldDB" id="A0A318ERY5"/>
<accession>A0A318ERY5</accession>
<dbReference type="Proteomes" id="UP000247523">
    <property type="component" value="Unassembled WGS sequence"/>
</dbReference>
<evidence type="ECO:0000259" key="1">
    <source>
        <dbReference type="Pfam" id="PF20597"/>
    </source>
</evidence>
<evidence type="ECO:0000313" key="3">
    <source>
        <dbReference type="Proteomes" id="UP000247523"/>
    </source>
</evidence>
<dbReference type="RefSeq" id="WP_110290118.1">
    <property type="nucleotide sequence ID" value="NZ_QICS01000001.1"/>
</dbReference>
<protein>
    <submittedName>
        <fullName evidence="2">Choice-of-anchor A domain-containing protein</fullName>
    </submittedName>
</protein>
<dbReference type="InterPro" id="IPR026588">
    <property type="entry name" value="Choice_anch_A"/>
</dbReference>
<gene>
    <name evidence="2" type="ORF">C8E03_101351</name>
</gene>
<organism evidence="2 3">
    <name type="scientific">Lachnotalea glycerini</name>
    <dbReference type="NCBI Taxonomy" id="1763509"/>
    <lineage>
        <taxon>Bacteria</taxon>
        <taxon>Bacillati</taxon>
        <taxon>Bacillota</taxon>
        <taxon>Clostridia</taxon>
        <taxon>Lachnospirales</taxon>
        <taxon>Lachnospiraceae</taxon>
        <taxon>Lachnotalea</taxon>
    </lineage>
</organism>
<reference evidence="2 3" key="1">
    <citation type="submission" date="2018-05" db="EMBL/GenBank/DDBJ databases">
        <title>Genomic Encyclopedia of Type Strains, Phase IV (KMG-IV): sequencing the most valuable type-strain genomes for metagenomic binning, comparative biology and taxonomic classification.</title>
        <authorList>
            <person name="Goeker M."/>
        </authorList>
    </citation>
    <scope>NUCLEOTIDE SEQUENCE [LARGE SCALE GENOMIC DNA]</scope>
    <source>
        <strain evidence="2 3">DSM 28816</strain>
    </source>
</reference>
<evidence type="ECO:0000313" key="2">
    <source>
        <dbReference type="EMBL" id="PXV95721.1"/>
    </source>
</evidence>
<comment type="caution">
    <text evidence="2">The sequence shown here is derived from an EMBL/GenBank/DDBJ whole genome shotgun (WGS) entry which is preliminary data.</text>
</comment>
<dbReference type="EMBL" id="QICS01000001">
    <property type="protein sequence ID" value="PXV95721.1"/>
    <property type="molecule type" value="Genomic_DNA"/>
</dbReference>
<feature type="domain" description="Choice-of-anchor A" evidence="1">
    <location>
        <begin position="30"/>
        <end position="329"/>
    </location>
</feature>